<gene>
    <name evidence="1" type="ORF">ACH4F9_41360</name>
</gene>
<name>A0ABW7R2I3_9ACTN</name>
<accession>A0ABW7R2I3</accession>
<reference evidence="1 2" key="1">
    <citation type="submission" date="2024-10" db="EMBL/GenBank/DDBJ databases">
        <title>The Natural Products Discovery Center: Release of the First 8490 Sequenced Strains for Exploring Actinobacteria Biosynthetic Diversity.</title>
        <authorList>
            <person name="Kalkreuter E."/>
            <person name="Kautsar S.A."/>
            <person name="Yang D."/>
            <person name="Bader C.D."/>
            <person name="Teijaro C.N."/>
            <person name="Fluegel L."/>
            <person name="Davis C.M."/>
            <person name="Simpson J.R."/>
            <person name="Lauterbach L."/>
            <person name="Steele A.D."/>
            <person name="Gui C."/>
            <person name="Meng S."/>
            <person name="Li G."/>
            <person name="Viehrig K."/>
            <person name="Ye F."/>
            <person name="Su P."/>
            <person name="Kiefer A.F."/>
            <person name="Nichols A."/>
            <person name="Cepeda A.J."/>
            <person name="Yan W."/>
            <person name="Fan B."/>
            <person name="Jiang Y."/>
            <person name="Adhikari A."/>
            <person name="Zheng C.-J."/>
            <person name="Schuster L."/>
            <person name="Cowan T.M."/>
            <person name="Smanski M.J."/>
            <person name="Chevrette M.G."/>
            <person name="De Carvalho L.P.S."/>
            <person name="Shen B."/>
        </authorList>
    </citation>
    <scope>NUCLEOTIDE SEQUENCE [LARGE SCALE GENOMIC DNA]</scope>
    <source>
        <strain evidence="1 2">NPDC017990</strain>
    </source>
</reference>
<evidence type="ECO:0000313" key="2">
    <source>
        <dbReference type="Proteomes" id="UP001610818"/>
    </source>
</evidence>
<dbReference type="RefSeq" id="WP_397718385.1">
    <property type="nucleotide sequence ID" value="NZ_JBIRGN010000012.1"/>
</dbReference>
<dbReference type="EMBL" id="JBIRGQ010000012">
    <property type="protein sequence ID" value="MFH8551452.1"/>
    <property type="molecule type" value="Genomic_DNA"/>
</dbReference>
<sequence>METDVLVTTALSQVDTFSKLDHPDAIRCPRSGHLTLETPEAVSTMLDCHPAASPAQ</sequence>
<protein>
    <submittedName>
        <fullName evidence="1">Uncharacterized protein</fullName>
    </submittedName>
</protein>
<comment type="caution">
    <text evidence="1">The sequence shown here is derived from an EMBL/GenBank/DDBJ whole genome shotgun (WGS) entry which is preliminary data.</text>
</comment>
<keyword evidence="2" id="KW-1185">Reference proteome</keyword>
<evidence type="ECO:0000313" key="1">
    <source>
        <dbReference type="EMBL" id="MFH8551452.1"/>
    </source>
</evidence>
<dbReference type="Proteomes" id="UP001610818">
    <property type="component" value="Unassembled WGS sequence"/>
</dbReference>
<organism evidence="1 2">
    <name type="scientific">Streptomyces longisporoflavus</name>
    <dbReference type="NCBI Taxonomy" id="28044"/>
    <lineage>
        <taxon>Bacteria</taxon>
        <taxon>Bacillati</taxon>
        <taxon>Actinomycetota</taxon>
        <taxon>Actinomycetes</taxon>
        <taxon>Kitasatosporales</taxon>
        <taxon>Streptomycetaceae</taxon>
        <taxon>Streptomyces</taxon>
    </lineage>
</organism>
<proteinExistence type="predicted"/>